<comment type="caution">
    <text evidence="2">The sequence shown here is derived from an EMBL/GenBank/DDBJ whole genome shotgun (WGS) entry which is preliminary data.</text>
</comment>
<feature type="compositionally biased region" description="Basic and acidic residues" evidence="1">
    <location>
        <begin position="51"/>
        <end position="64"/>
    </location>
</feature>
<evidence type="ECO:0008006" key="4">
    <source>
        <dbReference type="Google" id="ProtNLM"/>
    </source>
</evidence>
<reference evidence="3" key="1">
    <citation type="journal article" date="2019" name="Int. J. Syst. Evol. Microbiol.">
        <title>The Global Catalogue of Microorganisms (GCM) 10K type strain sequencing project: providing services to taxonomists for standard genome sequencing and annotation.</title>
        <authorList>
            <consortium name="The Broad Institute Genomics Platform"/>
            <consortium name="The Broad Institute Genome Sequencing Center for Infectious Disease"/>
            <person name="Wu L."/>
            <person name="Ma J."/>
        </authorList>
    </citation>
    <scope>NUCLEOTIDE SEQUENCE [LARGE SCALE GENOMIC DNA]</scope>
    <source>
        <strain evidence="3">CGMCC 4.7319</strain>
    </source>
</reference>
<keyword evidence="3" id="KW-1185">Reference proteome</keyword>
<feature type="region of interest" description="Disordered" evidence="1">
    <location>
        <begin position="77"/>
        <end position="98"/>
    </location>
</feature>
<protein>
    <recommendedName>
        <fullName evidence="4">DUF2188 domain-containing protein</fullName>
    </recommendedName>
</protein>
<feature type="region of interest" description="Disordered" evidence="1">
    <location>
        <begin position="37"/>
        <end position="64"/>
    </location>
</feature>
<organism evidence="2 3">
    <name type="scientific">Lentzea pudingi</name>
    <dbReference type="NCBI Taxonomy" id="1789439"/>
    <lineage>
        <taxon>Bacteria</taxon>
        <taxon>Bacillati</taxon>
        <taxon>Actinomycetota</taxon>
        <taxon>Actinomycetes</taxon>
        <taxon>Pseudonocardiales</taxon>
        <taxon>Pseudonocardiaceae</taxon>
        <taxon>Lentzea</taxon>
    </lineage>
</organism>
<gene>
    <name evidence="2" type="ORF">GCM10011609_26420</name>
</gene>
<accession>A0ABQ2HQ33</accession>
<dbReference type="Pfam" id="PF09954">
    <property type="entry name" value="DUF2188"/>
    <property type="match status" value="1"/>
</dbReference>
<evidence type="ECO:0000256" key="1">
    <source>
        <dbReference type="SAM" id="MobiDB-lite"/>
    </source>
</evidence>
<feature type="compositionally biased region" description="Basic and acidic residues" evidence="1">
    <location>
        <begin position="89"/>
        <end position="98"/>
    </location>
</feature>
<dbReference type="Proteomes" id="UP000597656">
    <property type="component" value="Unassembled WGS sequence"/>
</dbReference>
<dbReference type="InterPro" id="IPR018691">
    <property type="entry name" value="DUF2188"/>
</dbReference>
<evidence type="ECO:0000313" key="3">
    <source>
        <dbReference type="Proteomes" id="UP000597656"/>
    </source>
</evidence>
<dbReference type="EMBL" id="BMNC01000003">
    <property type="protein sequence ID" value="GGM88369.1"/>
    <property type="molecule type" value="Genomic_DNA"/>
</dbReference>
<sequence>MSGVSENRLLGIPPPIRPTKEALMQGDVETYHENGTWKNKVEGGAQASSTHDTKEEATARGREMAIDRGVEHIIRNLDGTIGERNTYPRSRDPRNTPG</sequence>
<proteinExistence type="predicted"/>
<evidence type="ECO:0000313" key="2">
    <source>
        <dbReference type="EMBL" id="GGM88369.1"/>
    </source>
</evidence>
<name>A0ABQ2HQ33_9PSEU</name>